<accession>A0AAJ6VXC6</accession>
<evidence type="ECO:0000256" key="1">
    <source>
        <dbReference type="ARBA" id="ARBA00023002"/>
    </source>
</evidence>
<dbReference type="Pfam" id="PF13561">
    <property type="entry name" value="adh_short_C2"/>
    <property type="match status" value="1"/>
</dbReference>
<dbReference type="GO" id="GO:0016491">
    <property type="term" value="F:oxidoreductase activity"/>
    <property type="evidence" value="ECO:0007669"/>
    <property type="project" value="UniProtKB-KW"/>
</dbReference>
<protein>
    <submittedName>
        <fullName evidence="3">Uncharacterized protein LOC100905574</fullName>
    </submittedName>
</protein>
<dbReference type="InterPro" id="IPR020904">
    <property type="entry name" value="Sc_DH/Rdtase_CS"/>
</dbReference>
<name>A0AAJ6VXC6_9ACAR</name>
<dbReference type="KEGG" id="goe:100905574"/>
<dbReference type="RefSeq" id="XP_003741839.1">
    <property type="nucleotide sequence ID" value="XM_003741791.1"/>
</dbReference>
<dbReference type="Gene3D" id="3.40.50.720">
    <property type="entry name" value="NAD(P)-binding Rossmann-like Domain"/>
    <property type="match status" value="1"/>
</dbReference>
<dbReference type="PRINTS" id="PR00081">
    <property type="entry name" value="GDHRDH"/>
</dbReference>
<dbReference type="PANTHER" id="PTHR43975">
    <property type="entry name" value="ZGC:101858"/>
    <property type="match status" value="1"/>
</dbReference>
<dbReference type="NCBIfam" id="NF005559">
    <property type="entry name" value="PRK07231.1"/>
    <property type="match status" value="1"/>
</dbReference>
<dbReference type="InterPro" id="IPR002347">
    <property type="entry name" value="SDR_fam"/>
</dbReference>
<dbReference type="FunFam" id="3.40.50.720:FF:000084">
    <property type="entry name" value="Short-chain dehydrogenase reductase"/>
    <property type="match status" value="1"/>
</dbReference>
<keyword evidence="1" id="KW-0560">Oxidoreductase</keyword>
<proteinExistence type="predicted"/>
<dbReference type="PROSITE" id="PS00061">
    <property type="entry name" value="ADH_SHORT"/>
    <property type="match status" value="1"/>
</dbReference>
<dbReference type="InterPro" id="IPR036291">
    <property type="entry name" value="NAD(P)-bd_dom_sf"/>
</dbReference>
<evidence type="ECO:0000313" key="2">
    <source>
        <dbReference type="Proteomes" id="UP000694867"/>
    </source>
</evidence>
<gene>
    <name evidence="3" type="primary">LOC100905574</name>
</gene>
<evidence type="ECO:0000313" key="3">
    <source>
        <dbReference type="RefSeq" id="XP_003741839.1"/>
    </source>
</evidence>
<dbReference type="AlphaFoldDB" id="A0AAJ6VXC6"/>
<dbReference type="SUPFAM" id="SSF51735">
    <property type="entry name" value="NAD(P)-binding Rossmann-fold domains"/>
    <property type="match status" value="1"/>
</dbReference>
<organism evidence="2 3">
    <name type="scientific">Galendromus occidentalis</name>
    <name type="common">western predatory mite</name>
    <dbReference type="NCBI Taxonomy" id="34638"/>
    <lineage>
        <taxon>Eukaryota</taxon>
        <taxon>Metazoa</taxon>
        <taxon>Ecdysozoa</taxon>
        <taxon>Arthropoda</taxon>
        <taxon>Chelicerata</taxon>
        <taxon>Arachnida</taxon>
        <taxon>Acari</taxon>
        <taxon>Parasitiformes</taxon>
        <taxon>Mesostigmata</taxon>
        <taxon>Gamasina</taxon>
        <taxon>Phytoseioidea</taxon>
        <taxon>Phytoseiidae</taxon>
        <taxon>Typhlodrominae</taxon>
        <taxon>Galendromus</taxon>
    </lineage>
</organism>
<dbReference type="GeneID" id="100905574"/>
<dbReference type="Proteomes" id="UP000694867">
    <property type="component" value="Unplaced"/>
</dbReference>
<dbReference type="PANTHER" id="PTHR43975:SF2">
    <property type="entry name" value="EG:BACR7A4.14 PROTEIN-RELATED"/>
    <property type="match status" value="1"/>
</dbReference>
<sequence>MSNMAMRFSGKVVLITGASSGIGFGAALRFAREGARLAVTGRNKDALQKLVSECEKNGSNKDSVLPIVGDIGDDKFRENLIASTVNKFERIDVLVNNAGVISMGSCEAMSMNAYDHMFNINVRAPYHLTKLAIPHLRKTKGNIVNVSSVNGIRSFSGVCAYNMTKSALDQLTKTVALEVAADGIRVNSVNPGVIITELQRRGGLDEEQYAMFLENSKRTHPLGRPGNVEEVASCIAFLASDEASFCTGNLHSVDGGRGVLGVR</sequence>
<keyword evidence="2" id="KW-1185">Reference proteome</keyword>
<reference evidence="3" key="1">
    <citation type="submission" date="2025-08" db="UniProtKB">
        <authorList>
            <consortium name="RefSeq"/>
        </authorList>
    </citation>
    <scope>IDENTIFICATION</scope>
</reference>
<dbReference type="PRINTS" id="PR00080">
    <property type="entry name" value="SDRFAMILY"/>
</dbReference>